<keyword evidence="12" id="KW-0482">Metalloprotease</keyword>
<keyword evidence="3" id="KW-0964">Secreted</keyword>
<feature type="binding site" evidence="20">
    <location>
        <position position="183"/>
    </location>
    <ligand>
        <name>Zn(2+)</name>
        <dbReference type="ChEBI" id="CHEBI:29105"/>
        <label>1</label>
    </ligand>
</feature>
<feature type="active site" evidence="18">
    <location>
        <position position="220"/>
    </location>
</feature>
<feature type="binding site" evidence="19">
    <location>
        <position position="229"/>
    </location>
    <ligand>
        <name>Zn(2+)</name>
        <dbReference type="ChEBI" id="CHEBI:29105"/>
        <label>2</label>
        <note>catalytic</note>
    </ligand>
</feature>
<dbReference type="PRINTS" id="PR00138">
    <property type="entry name" value="MATRIXIN"/>
</dbReference>
<organism evidence="26 27">
    <name type="scientific">Kryptolebias marmoratus</name>
    <name type="common">Mangrove killifish</name>
    <name type="synonym">Rivulus marmoratus</name>
    <dbReference type="NCBI Taxonomy" id="37003"/>
    <lineage>
        <taxon>Eukaryota</taxon>
        <taxon>Metazoa</taxon>
        <taxon>Chordata</taxon>
        <taxon>Craniata</taxon>
        <taxon>Vertebrata</taxon>
        <taxon>Euteleostomi</taxon>
        <taxon>Actinopterygii</taxon>
        <taxon>Neopterygii</taxon>
        <taxon>Teleostei</taxon>
        <taxon>Neoteleostei</taxon>
        <taxon>Acanthomorphata</taxon>
        <taxon>Ovalentaria</taxon>
        <taxon>Atherinomorphae</taxon>
        <taxon>Cyprinodontiformes</taxon>
        <taxon>Rivulidae</taxon>
        <taxon>Kryptolebias</taxon>
    </lineage>
</organism>
<comment type="cofactor">
    <cofactor evidence="20">
        <name>Zn(2+)</name>
        <dbReference type="ChEBI" id="CHEBI:29105"/>
    </cofactor>
    <text evidence="20">Binds 2 Zn(2+) ions per subunit.</text>
</comment>
<keyword evidence="7 24" id="KW-0732">Signal</keyword>
<feature type="binding site" evidence="20">
    <location>
        <position position="194"/>
    </location>
    <ligand>
        <name>Ca(2+)</name>
        <dbReference type="ChEBI" id="CHEBI:29108"/>
        <label>2</label>
    </ligand>
</feature>
<dbReference type="KEGG" id="kmr:108247969"/>
<feature type="repeat" description="Hemopexin" evidence="22">
    <location>
        <begin position="288"/>
        <end position="331"/>
    </location>
</feature>
<feature type="binding site" evidence="20">
    <location>
        <position position="383"/>
    </location>
    <ligand>
        <name>Ca(2+)</name>
        <dbReference type="ChEBI" id="CHEBI:29108"/>
        <label>5</label>
    </ligand>
</feature>
<evidence type="ECO:0000256" key="2">
    <source>
        <dbReference type="ARBA" id="ARBA00010370"/>
    </source>
</evidence>
<feature type="domain" description="Peptidase metallopeptidase" evidence="25">
    <location>
        <begin position="105"/>
        <end position="265"/>
    </location>
</feature>
<dbReference type="InterPro" id="IPR036365">
    <property type="entry name" value="PGBD-like_sf"/>
</dbReference>
<dbReference type="FunFam" id="3.40.390.10:FF:000007">
    <property type="entry name" value="Collagenase 3"/>
    <property type="match status" value="1"/>
</dbReference>
<dbReference type="FunFam" id="2.110.10.10:FF:000002">
    <property type="entry name" value="Matrix metallopeptidase 3"/>
    <property type="match status" value="1"/>
</dbReference>
<feature type="short sequence motif" description="Cysteine switch" evidence="21">
    <location>
        <begin position="88"/>
        <end position="97"/>
    </location>
</feature>
<dbReference type="AlphaFoldDB" id="A0A3Q2ZG04"/>
<sequence>MNSFSTFFFFSLAAAVYCVPVTNVTIENRSFAEKYLKRFFNLTNERAPSTRRGGISPMTNKLIEMQSFFGLNVTGTLNGETLEMMKKPRCGVPDEKVASFSTFGDKSKWNKMSLTYRIVNYTPDMSVEEVDNSIQKALQVWAKVTPLTFTKLQSGTADIMISFARQAHGDYYPFDGPGSTLAHAFAPSFGIGGDAHFDDDENFVFRSGRGYILFLVAAHEFGHSLGLDHSRVKGALMYPLYSYRNPDTFVLPQDDVQGIQSLYGPKPVKDPSTTGTQPPTTSDICDSNMQFDAVTTWQGEKIFFKDSYLWRINSQSRTLQKSLITEFWPRAPNSIDAAFEYKNLIFLFKDNQVWAFLGSNLVQGFPKDFSIFHLNFFPKIDAAMYDTQTGRITFFYDNYFYSLNEAQTRRYYGKVNQKFPDLNGKVTAAFQDGGSTFLFSGSNMFEYSSHRRFSLRLQQKYFLNCDTIYKRFF</sequence>
<dbReference type="Pfam" id="PF00045">
    <property type="entry name" value="Hemopexin"/>
    <property type="match status" value="2"/>
</dbReference>
<comment type="cofactor">
    <cofactor evidence="20">
        <name>Ca(2+)</name>
        <dbReference type="ChEBI" id="CHEBI:29108"/>
    </cofactor>
    <text evidence="20">Can bind about 5 Ca(2+) ions per subunit.</text>
</comment>
<feature type="binding site" evidence="20">
    <location>
        <position position="176"/>
    </location>
    <ligand>
        <name>Ca(2+)</name>
        <dbReference type="ChEBI" id="CHEBI:29108"/>
        <label>3</label>
    </ligand>
</feature>
<dbReference type="PROSITE" id="PS00024">
    <property type="entry name" value="HEMOPEXIN"/>
    <property type="match status" value="1"/>
</dbReference>
<feature type="binding site" evidence="20">
    <location>
        <position position="201"/>
    </location>
    <ligand>
        <name>Ca(2+)</name>
        <dbReference type="ChEBI" id="CHEBI:29108"/>
        <label>3</label>
    </ligand>
</feature>
<evidence type="ECO:0000256" key="12">
    <source>
        <dbReference type="ARBA" id="ARBA00023049"/>
    </source>
</evidence>
<evidence type="ECO:0000256" key="15">
    <source>
        <dbReference type="ARBA" id="ARBA00023157"/>
    </source>
</evidence>
<feature type="binding site" evidence="20">
    <location>
        <position position="338"/>
    </location>
    <ligand>
        <name>Ca(2+)</name>
        <dbReference type="ChEBI" id="CHEBI:29108"/>
        <label>5</label>
    </ligand>
</feature>
<dbReference type="PANTHER" id="PTHR10201:SF151">
    <property type="entry name" value="INTERSTITIAL COLLAGENASE"/>
    <property type="match status" value="1"/>
</dbReference>
<feature type="repeat" description="Hemopexin" evidence="22">
    <location>
        <begin position="423"/>
        <end position="465"/>
    </location>
</feature>
<dbReference type="Ensembl" id="ENSKMAT00000002709.1">
    <property type="protein sequence ID" value="ENSKMAP00000002656.1"/>
    <property type="gene ID" value="ENSKMAG00000002048.1"/>
</dbReference>
<feature type="binding site" evidence="20">
    <location>
        <position position="192"/>
    </location>
    <ligand>
        <name>Ca(2+)</name>
        <dbReference type="ChEBI" id="CHEBI:29108"/>
        <label>2</label>
    </ligand>
</feature>
<dbReference type="GO" id="GO:0030574">
    <property type="term" value="P:collagen catabolic process"/>
    <property type="evidence" value="ECO:0007669"/>
    <property type="project" value="UniProtKB-KW"/>
</dbReference>
<dbReference type="SUPFAM" id="SSF50923">
    <property type="entry name" value="Hemopexin-like domain"/>
    <property type="match status" value="1"/>
</dbReference>
<feature type="compositionally biased region" description="Low complexity" evidence="23">
    <location>
        <begin position="271"/>
        <end position="282"/>
    </location>
</feature>
<feature type="binding site" evidence="20">
    <location>
        <position position="292"/>
    </location>
    <ligand>
        <name>Ca(2+)</name>
        <dbReference type="ChEBI" id="CHEBI:29108"/>
        <label>4</label>
    </ligand>
</feature>
<dbReference type="InterPro" id="IPR018486">
    <property type="entry name" value="Hemopexin_CS"/>
</dbReference>
<dbReference type="InterPro" id="IPR021190">
    <property type="entry name" value="Pept_M10A"/>
</dbReference>
<evidence type="ECO:0000256" key="14">
    <source>
        <dbReference type="ARBA" id="ARBA00023145"/>
    </source>
</evidence>
<dbReference type="GeneTree" id="ENSGT00940000154907"/>
<dbReference type="STRING" id="37003.ENSKMAP00000002656"/>
<comment type="catalytic activity">
    <reaction evidence="16">
        <text>Cleavage of the triple helix of collagen at about three-quarters of the length of the molecule from the N-terminus, at 775-Gly-|-Ile-776 in the alpha1(I) chain. Cleaves synthetic substrates and alpha-macroglobulins at bonds where P1' is a hydrophobic residue.</text>
        <dbReference type="EC" id="3.4.24.7"/>
    </reaction>
</comment>
<feature type="binding site" description="in inhibited form" evidence="20">
    <location>
        <position position="90"/>
    </location>
    <ligand>
        <name>Zn(2+)</name>
        <dbReference type="ChEBI" id="CHEBI:29105"/>
        <label>2</label>
        <note>catalytic</note>
    </ligand>
</feature>
<evidence type="ECO:0000256" key="23">
    <source>
        <dbReference type="SAM" id="MobiDB-lite"/>
    </source>
</evidence>
<evidence type="ECO:0000259" key="25">
    <source>
        <dbReference type="SMART" id="SM00235"/>
    </source>
</evidence>
<evidence type="ECO:0000313" key="26">
    <source>
        <dbReference type="Ensembl" id="ENSKMAP00000002656.1"/>
    </source>
</evidence>
<comment type="subcellular location">
    <subcellularLocation>
        <location evidence="1">Secreted</location>
        <location evidence="1">Extracellular space</location>
        <location evidence="1">Extracellular matrix</location>
    </subcellularLocation>
</comment>
<keyword evidence="15" id="KW-1015">Disulfide bond</keyword>
<feature type="repeat" description="Hemopexin" evidence="22">
    <location>
        <begin position="332"/>
        <end position="376"/>
    </location>
</feature>
<evidence type="ECO:0000256" key="17">
    <source>
        <dbReference type="ARBA" id="ARBA00038924"/>
    </source>
</evidence>
<feature type="binding site" evidence="20">
    <location>
        <position position="198"/>
    </location>
    <ligand>
        <name>Ca(2+)</name>
        <dbReference type="ChEBI" id="CHEBI:29108"/>
        <label>3</label>
    </ligand>
</feature>
<feature type="signal peptide" evidence="24">
    <location>
        <begin position="1"/>
        <end position="18"/>
    </location>
</feature>
<evidence type="ECO:0000256" key="13">
    <source>
        <dbReference type="ARBA" id="ARBA00023105"/>
    </source>
</evidence>
<feature type="binding site" evidence="20">
    <location>
        <position position="170"/>
    </location>
    <ligand>
        <name>Zn(2+)</name>
        <dbReference type="ChEBI" id="CHEBI:29105"/>
        <label>1</label>
    </ligand>
</feature>
<evidence type="ECO:0000256" key="3">
    <source>
        <dbReference type="ARBA" id="ARBA00022525"/>
    </source>
</evidence>
<evidence type="ECO:0000256" key="21">
    <source>
        <dbReference type="PIRSR" id="PIRSR621190-5"/>
    </source>
</evidence>
<dbReference type="GO" id="GO:0031012">
    <property type="term" value="C:extracellular matrix"/>
    <property type="evidence" value="ECO:0007669"/>
    <property type="project" value="InterPro"/>
</dbReference>
<dbReference type="GO" id="GO:0004222">
    <property type="term" value="F:metalloendopeptidase activity"/>
    <property type="evidence" value="ECO:0007669"/>
    <property type="project" value="UniProtKB-EC"/>
</dbReference>
<protein>
    <recommendedName>
        <fullName evidence="17">interstitial collagenase</fullName>
        <ecNumber evidence="17">3.4.24.7</ecNumber>
    </recommendedName>
</protein>
<dbReference type="EC" id="3.4.24.7" evidence="17"/>
<feature type="binding site" evidence="20">
    <location>
        <position position="196"/>
    </location>
    <ligand>
        <name>Zn(2+)</name>
        <dbReference type="ChEBI" id="CHEBI:29105"/>
        <label>1</label>
    </ligand>
</feature>
<keyword evidence="11 20" id="KW-0106">Calcium</keyword>
<evidence type="ECO:0000256" key="20">
    <source>
        <dbReference type="PIRSR" id="PIRSR621190-2"/>
    </source>
</evidence>
<feature type="binding site" evidence="20">
    <location>
        <position position="168"/>
    </location>
    <ligand>
        <name>Zn(2+)</name>
        <dbReference type="ChEBI" id="CHEBI:29105"/>
        <label>1</label>
    </ligand>
</feature>
<dbReference type="InterPro" id="IPR001818">
    <property type="entry name" value="Pept_M10_metallopeptidase"/>
</dbReference>
<feature type="binding site" evidence="20">
    <location>
        <position position="237"/>
    </location>
    <ligand>
        <name>Zn(2+)</name>
        <dbReference type="ChEBI" id="CHEBI:29105"/>
        <label>2</label>
        <note>catalytic</note>
    </ligand>
</feature>
<dbReference type="GO" id="GO:0030198">
    <property type="term" value="P:extracellular matrix organization"/>
    <property type="evidence" value="ECO:0007669"/>
    <property type="project" value="TreeGrafter"/>
</dbReference>
<feature type="binding site" evidence="20">
    <location>
        <position position="124"/>
    </location>
    <ligand>
        <name>Ca(2+)</name>
        <dbReference type="ChEBI" id="CHEBI:29108"/>
        <label>1</label>
    </ligand>
</feature>
<keyword evidence="4" id="KW-0272">Extracellular matrix</keyword>
<dbReference type="Proteomes" id="UP000264800">
    <property type="component" value="Unplaced"/>
</dbReference>
<evidence type="ECO:0000256" key="9">
    <source>
        <dbReference type="ARBA" id="ARBA00022801"/>
    </source>
</evidence>
<keyword evidence="6 19" id="KW-0479">Metal-binding</keyword>
<dbReference type="InterPro" id="IPR024079">
    <property type="entry name" value="MetalloPept_cat_dom_sf"/>
</dbReference>
<name>A0A3Q2ZG04_KRYMA</name>
<dbReference type="SUPFAM" id="SSF47090">
    <property type="entry name" value="PGBD-like"/>
    <property type="match status" value="1"/>
</dbReference>
<dbReference type="PANTHER" id="PTHR10201">
    <property type="entry name" value="MATRIX METALLOPROTEINASE"/>
    <property type="match status" value="1"/>
</dbReference>
<evidence type="ECO:0000256" key="18">
    <source>
        <dbReference type="PIRSR" id="PIRSR001191-1"/>
    </source>
</evidence>
<keyword evidence="8" id="KW-0677">Repeat</keyword>
<dbReference type="Pfam" id="PF01471">
    <property type="entry name" value="PG_binding_1"/>
    <property type="match status" value="1"/>
</dbReference>
<feature type="binding site" evidence="20">
    <location>
        <position position="158"/>
    </location>
    <ligand>
        <name>Ca(2+)</name>
        <dbReference type="ChEBI" id="CHEBI:29108"/>
        <label>2</label>
    </ligand>
</feature>
<evidence type="ECO:0000256" key="5">
    <source>
        <dbReference type="ARBA" id="ARBA00022670"/>
    </source>
</evidence>
<feature type="binding site" evidence="20">
    <location>
        <position position="199"/>
    </location>
    <ligand>
        <name>Ca(2+)</name>
        <dbReference type="ChEBI" id="CHEBI:29108"/>
        <label>1</label>
    </ligand>
</feature>
<feature type="region of interest" description="Disordered" evidence="23">
    <location>
        <begin position="263"/>
        <end position="282"/>
    </location>
</feature>
<feature type="repeat" description="Hemopexin" evidence="22">
    <location>
        <begin position="377"/>
        <end position="422"/>
    </location>
</feature>
<feature type="binding site" evidence="19">
    <location>
        <position position="223"/>
    </location>
    <ligand>
        <name>Zn(2+)</name>
        <dbReference type="ChEBI" id="CHEBI:29105"/>
        <label>2</label>
        <note>catalytic</note>
    </ligand>
</feature>
<evidence type="ECO:0000256" key="7">
    <source>
        <dbReference type="ARBA" id="ARBA00022729"/>
    </source>
</evidence>
<evidence type="ECO:0000256" key="4">
    <source>
        <dbReference type="ARBA" id="ARBA00022530"/>
    </source>
</evidence>
<dbReference type="GeneID" id="108247969"/>
<proteinExistence type="inferred from homology"/>
<dbReference type="PIRSF" id="PIRSF001191">
    <property type="entry name" value="Peptidase_M10A_matrix"/>
    <property type="match status" value="1"/>
</dbReference>
<reference evidence="26" key="2">
    <citation type="submission" date="2025-09" db="UniProtKB">
        <authorList>
            <consortium name="Ensembl"/>
        </authorList>
    </citation>
    <scope>IDENTIFICATION</scope>
</reference>
<dbReference type="InterPro" id="IPR002477">
    <property type="entry name" value="Peptidoglycan-bd-like"/>
</dbReference>
<dbReference type="SUPFAM" id="SSF55486">
    <property type="entry name" value="Metalloproteases ('zincins'), catalytic domain"/>
    <property type="match status" value="1"/>
</dbReference>
<dbReference type="SMART" id="SM00120">
    <property type="entry name" value="HX"/>
    <property type="match status" value="4"/>
</dbReference>
<dbReference type="CDD" id="cd04278">
    <property type="entry name" value="ZnMc_MMP"/>
    <property type="match status" value="1"/>
</dbReference>
<dbReference type="SMART" id="SM00235">
    <property type="entry name" value="ZnMc"/>
    <property type="match status" value="1"/>
</dbReference>
<dbReference type="InterPro" id="IPR018487">
    <property type="entry name" value="Hemopexin-like_repeat"/>
</dbReference>
<dbReference type="Gene3D" id="2.110.10.10">
    <property type="entry name" value="Hemopexin-like domain"/>
    <property type="match status" value="1"/>
</dbReference>
<dbReference type="Gene3D" id="3.40.390.10">
    <property type="entry name" value="Collagenase (Catalytic Domain)"/>
    <property type="match status" value="1"/>
</dbReference>
<evidence type="ECO:0000256" key="1">
    <source>
        <dbReference type="ARBA" id="ARBA00004498"/>
    </source>
</evidence>
<keyword evidence="27" id="KW-1185">Reference proteome</keyword>
<feature type="binding site" evidence="20">
    <location>
        <position position="175"/>
    </location>
    <ligand>
        <name>Ca(2+)</name>
        <dbReference type="ChEBI" id="CHEBI:29108"/>
        <label>3</label>
    </ligand>
</feature>
<reference evidence="26" key="1">
    <citation type="submission" date="2025-08" db="UniProtKB">
        <authorList>
            <consortium name="Ensembl"/>
        </authorList>
    </citation>
    <scope>IDENTIFICATION</scope>
</reference>
<dbReference type="InterPro" id="IPR036375">
    <property type="entry name" value="Hemopexin-like_dom_sf"/>
</dbReference>
<feature type="binding site" evidence="20">
    <location>
        <position position="201"/>
    </location>
    <ligand>
        <name>Ca(2+)</name>
        <dbReference type="ChEBI" id="CHEBI:29108"/>
        <label>1</label>
    </ligand>
</feature>
<keyword evidence="5" id="KW-0645">Protease</keyword>
<keyword evidence="14" id="KW-0865">Zymogen</keyword>
<dbReference type="InterPro" id="IPR033739">
    <property type="entry name" value="M10A_MMP"/>
</dbReference>
<feature type="binding site" evidence="20">
    <location>
        <position position="336"/>
    </location>
    <ligand>
        <name>Ca(2+)</name>
        <dbReference type="ChEBI" id="CHEBI:29108"/>
        <label>4</label>
    </ligand>
</feature>
<dbReference type="GO" id="GO:0006508">
    <property type="term" value="P:proteolysis"/>
    <property type="evidence" value="ECO:0007669"/>
    <property type="project" value="UniProtKB-KW"/>
</dbReference>
<evidence type="ECO:0000256" key="24">
    <source>
        <dbReference type="SAM" id="SignalP"/>
    </source>
</evidence>
<dbReference type="CDD" id="cd00094">
    <property type="entry name" value="HX"/>
    <property type="match status" value="1"/>
</dbReference>
<evidence type="ECO:0000256" key="22">
    <source>
        <dbReference type="PROSITE-ProRule" id="PRU01011"/>
    </source>
</evidence>
<dbReference type="InterPro" id="IPR006026">
    <property type="entry name" value="Peptidase_Metallo"/>
</dbReference>
<evidence type="ECO:0000256" key="19">
    <source>
        <dbReference type="PIRSR" id="PIRSR001191-2"/>
    </source>
</evidence>
<evidence type="ECO:0000256" key="16">
    <source>
        <dbReference type="ARBA" id="ARBA00036005"/>
    </source>
</evidence>
<evidence type="ECO:0000313" key="27">
    <source>
        <dbReference type="Proteomes" id="UP000264800"/>
    </source>
</evidence>
<evidence type="ECO:0000256" key="8">
    <source>
        <dbReference type="ARBA" id="ARBA00022737"/>
    </source>
</evidence>
<accession>A0A3Q2ZG04</accession>
<dbReference type="InterPro" id="IPR000585">
    <property type="entry name" value="Hemopexin-like_dom"/>
</dbReference>
<keyword evidence="10 19" id="KW-0862">Zinc</keyword>
<dbReference type="PROSITE" id="PS51642">
    <property type="entry name" value="HEMOPEXIN_2"/>
    <property type="match status" value="4"/>
</dbReference>
<evidence type="ECO:0000256" key="11">
    <source>
        <dbReference type="ARBA" id="ARBA00022837"/>
    </source>
</evidence>
<dbReference type="Pfam" id="PF00413">
    <property type="entry name" value="Peptidase_M10"/>
    <property type="match status" value="1"/>
</dbReference>
<keyword evidence="9" id="KW-0378">Hydrolase</keyword>
<feature type="binding site" evidence="19">
    <location>
        <position position="219"/>
    </location>
    <ligand>
        <name>Zn(2+)</name>
        <dbReference type="ChEBI" id="CHEBI:29105"/>
        <label>2</label>
        <note>catalytic</note>
    </ligand>
</feature>
<evidence type="ECO:0000256" key="10">
    <source>
        <dbReference type="ARBA" id="ARBA00022833"/>
    </source>
</evidence>
<dbReference type="OMA" id="SYLWHSS"/>
<keyword evidence="13" id="KW-0177">Collagen degradation</keyword>
<dbReference type="OrthoDB" id="406838at2759"/>
<dbReference type="GO" id="GO:0008270">
    <property type="term" value="F:zinc ion binding"/>
    <property type="evidence" value="ECO:0007669"/>
    <property type="project" value="InterPro"/>
</dbReference>
<evidence type="ECO:0000256" key="6">
    <source>
        <dbReference type="ARBA" id="ARBA00022723"/>
    </source>
</evidence>
<dbReference type="RefSeq" id="XP_017291897.1">
    <property type="nucleotide sequence ID" value="XM_017436408.3"/>
</dbReference>
<comment type="similarity">
    <text evidence="2">Belongs to the peptidase M10A family.</text>
</comment>
<feature type="chain" id="PRO_5018724980" description="interstitial collagenase" evidence="24">
    <location>
        <begin position="19"/>
        <end position="473"/>
    </location>
</feature>